<dbReference type="Proteomes" id="UP000677537">
    <property type="component" value="Unassembled WGS sequence"/>
</dbReference>
<protein>
    <submittedName>
        <fullName evidence="4">PRC-barrel domain-containing protein</fullName>
    </submittedName>
</protein>
<dbReference type="EMBL" id="JAGIZA010000002">
    <property type="protein sequence ID" value="MBP0491979.1"/>
    <property type="molecule type" value="Genomic_DNA"/>
</dbReference>
<organism evidence="4 5">
    <name type="scientific">Roseomonas indoligenes</name>
    <dbReference type="NCBI Taxonomy" id="2820811"/>
    <lineage>
        <taxon>Bacteria</taxon>
        <taxon>Pseudomonadati</taxon>
        <taxon>Pseudomonadota</taxon>
        <taxon>Alphaproteobacteria</taxon>
        <taxon>Acetobacterales</taxon>
        <taxon>Roseomonadaceae</taxon>
        <taxon>Roseomonas</taxon>
    </lineage>
</organism>
<evidence type="ECO:0000256" key="1">
    <source>
        <dbReference type="SAM" id="MobiDB-lite"/>
    </source>
</evidence>
<dbReference type="Gene3D" id="2.30.30.240">
    <property type="entry name" value="PRC-barrel domain"/>
    <property type="match status" value="1"/>
</dbReference>
<feature type="chain" id="PRO_5037161639" evidence="2">
    <location>
        <begin position="27"/>
        <end position="186"/>
    </location>
</feature>
<comment type="caution">
    <text evidence="4">The sequence shown here is derived from an EMBL/GenBank/DDBJ whole genome shotgun (WGS) entry which is preliminary data.</text>
</comment>
<feature type="signal peptide" evidence="2">
    <location>
        <begin position="1"/>
        <end position="26"/>
    </location>
</feature>
<dbReference type="Pfam" id="PF05239">
    <property type="entry name" value="PRC"/>
    <property type="match status" value="1"/>
</dbReference>
<feature type="compositionally biased region" description="Pro residues" evidence="1">
    <location>
        <begin position="162"/>
        <end position="180"/>
    </location>
</feature>
<evidence type="ECO:0000313" key="5">
    <source>
        <dbReference type="Proteomes" id="UP000677537"/>
    </source>
</evidence>
<dbReference type="PANTHER" id="PTHR36505:SF1">
    <property type="entry name" value="BLR1072 PROTEIN"/>
    <property type="match status" value="1"/>
</dbReference>
<name>A0A940MWA6_9PROT</name>
<dbReference type="AlphaFoldDB" id="A0A940MWA6"/>
<dbReference type="PANTHER" id="PTHR36505">
    <property type="entry name" value="BLR1072 PROTEIN"/>
    <property type="match status" value="1"/>
</dbReference>
<reference evidence="4" key="1">
    <citation type="submission" date="2021-03" db="EMBL/GenBank/DDBJ databases">
        <authorList>
            <person name="So Y."/>
        </authorList>
    </citation>
    <scope>NUCLEOTIDE SEQUENCE</scope>
    <source>
        <strain evidence="4">SG15</strain>
    </source>
</reference>
<gene>
    <name evidence="4" type="ORF">J5Y10_04215</name>
</gene>
<keyword evidence="2" id="KW-0732">Signal</keyword>
<feature type="region of interest" description="Disordered" evidence="1">
    <location>
        <begin position="34"/>
        <end position="67"/>
    </location>
</feature>
<accession>A0A940MWA6</accession>
<feature type="compositionally biased region" description="Low complexity" evidence="1">
    <location>
        <begin position="34"/>
        <end position="46"/>
    </location>
</feature>
<dbReference type="InterPro" id="IPR027275">
    <property type="entry name" value="PRC-brl_dom"/>
</dbReference>
<evidence type="ECO:0000313" key="4">
    <source>
        <dbReference type="EMBL" id="MBP0491979.1"/>
    </source>
</evidence>
<dbReference type="SUPFAM" id="SSF50346">
    <property type="entry name" value="PRC-barrel domain"/>
    <property type="match status" value="1"/>
</dbReference>
<evidence type="ECO:0000256" key="2">
    <source>
        <dbReference type="SAM" id="SignalP"/>
    </source>
</evidence>
<dbReference type="RefSeq" id="WP_209371009.1">
    <property type="nucleotide sequence ID" value="NZ_JAGIZA010000002.1"/>
</dbReference>
<evidence type="ECO:0000259" key="3">
    <source>
        <dbReference type="Pfam" id="PF05239"/>
    </source>
</evidence>
<sequence length="186" mass="19074">MRLTPHRQAPRFVLLLAFAGAPAAMAQVPAAAPAAGETPAPDHALPATPPVAPSASPAAREELPRGASQRIVGREVIGPSGDVVGRIVNVLLDDAGQPRAAVLDYGGFLGVGRRRVAVAWRTLRFSPEIVRLELTRDQMRAFPDYREGEPVVVAAPPAGAVPAPPDAAPPAAPQPAPGPGAQPGSN</sequence>
<keyword evidence="5" id="KW-1185">Reference proteome</keyword>
<feature type="domain" description="PRC-barrel" evidence="3">
    <location>
        <begin position="70"/>
        <end position="122"/>
    </location>
</feature>
<proteinExistence type="predicted"/>
<dbReference type="InterPro" id="IPR011033">
    <property type="entry name" value="PRC_barrel-like_sf"/>
</dbReference>
<feature type="region of interest" description="Disordered" evidence="1">
    <location>
        <begin position="156"/>
        <end position="186"/>
    </location>
</feature>